<evidence type="ECO:0000256" key="2">
    <source>
        <dbReference type="ARBA" id="ARBA00005995"/>
    </source>
</evidence>
<reference evidence="6" key="1">
    <citation type="submission" date="2020-11" db="EMBL/GenBank/DDBJ databases">
        <authorList>
            <person name="Tran Van P."/>
        </authorList>
    </citation>
    <scope>NUCLEOTIDE SEQUENCE</scope>
</reference>
<dbReference type="AlphaFoldDB" id="A0A7R9AHX4"/>
<comment type="subcellular location">
    <subcellularLocation>
        <location evidence="1">Mitochondrion outer membrane</location>
        <topology evidence="1">Single-pass type IV membrane protein</topology>
        <orientation evidence="1">Cytoplasmic side</orientation>
    </subcellularLocation>
</comment>
<evidence type="ECO:0000313" key="6">
    <source>
        <dbReference type="EMBL" id="CAD7254447.1"/>
    </source>
</evidence>
<sequence>ALAVAPSVWSGSWDKNPEHSVAIIGGGIAGLTAAYELQKKNIPCVIYEADKRTGGRIKTKTDFVAGLTTDFGAEFVDSTHTDLLEYLEEFKIETYDIRTDTLEKDTFFYQGKFYSPKEVVKAYKKILPKIIDDQTKTEEDDAYFEKIDYTPLDTYFESLNGDTWFIKIIEKSYESEYGSNISEQSAINFLSMMLPQVGKTFEVFGQSDEALKIKGGSTQLVEALTEKVKDKIKLNYKLTAIKQKHDKYHLFFENGEEIKAHYVLMTLPFTLLRSIPLEINEMTENKKKCIQDLGYGTNVKLIQKFDKKTWREQHCQVLNPDNGPYTEKKYVFPLEIFILPANNAPMKIKGL</sequence>
<comment type="catalytic activity">
    <reaction evidence="4">
        <text>a secondary aliphatic amine + O2 + H2O = a primary amine + an aldehyde + H2O2</text>
        <dbReference type="Rhea" id="RHEA:26414"/>
        <dbReference type="ChEBI" id="CHEBI:15377"/>
        <dbReference type="ChEBI" id="CHEBI:15379"/>
        <dbReference type="ChEBI" id="CHEBI:16240"/>
        <dbReference type="ChEBI" id="CHEBI:17478"/>
        <dbReference type="ChEBI" id="CHEBI:58855"/>
        <dbReference type="ChEBI" id="CHEBI:65296"/>
        <dbReference type="EC" id="1.4.3.4"/>
    </reaction>
</comment>
<organism evidence="6">
    <name type="scientific">Darwinula stevensoni</name>
    <dbReference type="NCBI Taxonomy" id="69355"/>
    <lineage>
        <taxon>Eukaryota</taxon>
        <taxon>Metazoa</taxon>
        <taxon>Ecdysozoa</taxon>
        <taxon>Arthropoda</taxon>
        <taxon>Crustacea</taxon>
        <taxon>Oligostraca</taxon>
        <taxon>Ostracoda</taxon>
        <taxon>Podocopa</taxon>
        <taxon>Podocopida</taxon>
        <taxon>Darwinulocopina</taxon>
        <taxon>Darwinuloidea</taxon>
        <taxon>Darwinulidae</taxon>
        <taxon>Darwinula</taxon>
    </lineage>
</organism>
<dbReference type="GO" id="GO:0005741">
    <property type="term" value="C:mitochondrial outer membrane"/>
    <property type="evidence" value="ECO:0007669"/>
    <property type="project" value="UniProtKB-SubCell"/>
</dbReference>
<evidence type="ECO:0000256" key="1">
    <source>
        <dbReference type="ARBA" id="ARBA00004362"/>
    </source>
</evidence>
<proteinExistence type="inferred from homology"/>
<keyword evidence="7" id="KW-1185">Reference proteome</keyword>
<name>A0A7R9AHX4_9CRUS</name>
<dbReference type="Gene3D" id="3.50.50.60">
    <property type="entry name" value="FAD/NAD(P)-binding domain"/>
    <property type="match status" value="1"/>
</dbReference>
<evidence type="ECO:0000256" key="4">
    <source>
        <dbReference type="ARBA" id="ARBA00048448"/>
    </source>
</evidence>
<dbReference type="Pfam" id="PF01593">
    <property type="entry name" value="Amino_oxidase"/>
    <property type="match status" value="1"/>
</dbReference>
<accession>A0A7R9AHX4</accession>
<dbReference type="EC" id="1.4.3.4" evidence="3"/>
<evidence type="ECO:0000256" key="3">
    <source>
        <dbReference type="ARBA" id="ARBA00012804"/>
    </source>
</evidence>
<dbReference type="InterPro" id="IPR050703">
    <property type="entry name" value="Flavin_MAO"/>
</dbReference>
<feature type="non-terminal residue" evidence="6">
    <location>
        <position position="1"/>
    </location>
</feature>
<dbReference type="PANTHER" id="PTHR43563">
    <property type="entry name" value="AMINE OXIDASE"/>
    <property type="match status" value="1"/>
</dbReference>
<dbReference type="GO" id="GO:0097621">
    <property type="term" value="F:monoamine oxidase activity"/>
    <property type="evidence" value="ECO:0007669"/>
    <property type="project" value="UniProtKB-EC"/>
</dbReference>
<dbReference type="SUPFAM" id="SSF51905">
    <property type="entry name" value="FAD/NAD(P)-binding domain"/>
    <property type="match status" value="1"/>
</dbReference>
<protein>
    <recommendedName>
        <fullName evidence="3">monoamine oxidase</fullName>
        <ecNumber evidence="3">1.4.3.4</ecNumber>
    </recommendedName>
</protein>
<evidence type="ECO:0000259" key="5">
    <source>
        <dbReference type="Pfam" id="PF01593"/>
    </source>
</evidence>
<dbReference type="Proteomes" id="UP000677054">
    <property type="component" value="Unassembled WGS sequence"/>
</dbReference>
<evidence type="ECO:0000313" key="7">
    <source>
        <dbReference type="Proteomes" id="UP000677054"/>
    </source>
</evidence>
<feature type="non-terminal residue" evidence="6">
    <location>
        <position position="351"/>
    </location>
</feature>
<dbReference type="PANTHER" id="PTHR43563:SF1">
    <property type="entry name" value="AMINE OXIDASE [FLAVIN-CONTAINING] B"/>
    <property type="match status" value="1"/>
</dbReference>
<dbReference type="EMBL" id="LR909239">
    <property type="protein sequence ID" value="CAD7254447.1"/>
    <property type="molecule type" value="Genomic_DNA"/>
</dbReference>
<dbReference type="EMBL" id="CAJPEV010009721">
    <property type="protein sequence ID" value="CAG0905778.1"/>
    <property type="molecule type" value="Genomic_DNA"/>
</dbReference>
<comment type="similarity">
    <text evidence="2">Belongs to the flavin monoamine oxidase family.</text>
</comment>
<dbReference type="InterPro" id="IPR036188">
    <property type="entry name" value="FAD/NAD-bd_sf"/>
</dbReference>
<gene>
    <name evidence="6" type="ORF">DSTB1V02_LOCUS14193</name>
</gene>
<dbReference type="InterPro" id="IPR002937">
    <property type="entry name" value="Amino_oxidase"/>
</dbReference>
<feature type="domain" description="Amine oxidase" evidence="5">
    <location>
        <begin position="28"/>
        <end position="323"/>
    </location>
</feature>